<gene>
    <name evidence="1" type="ORF">PEV8663_02286</name>
</gene>
<dbReference type="EMBL" id="FXYH01000007">
    <property type="protein sequence ID" value="SMX41479.1"/>
    <property type="molecule type" value="Genomic_DNA"/>
</dbReference>
<organism evidence="1 2">
    <name type="scientific">Pelagimonas varians</name>
    <dbReference type="NCBI Taxonomy" id="696760"/>
    <lineage>
        <taxon>Bacteria</taxon>
        <taxon>Pseudomonadati</taxon>
        <taxon>Pseudomonadota</taxon>
        <taxon>Alphaproteobacteria</taxon>
        <taxon>Rhodobacterales</taxon>
        <taxon>Roseobacteraceae</taxon>
        <taxon>Pelagimonas</taxon>
    </lineage>
</organism>
<evidence type="ECO:0000313" key="2">
    <source>
        <dbReference type="Proteomes" id="UP000220836"/>
    </source>
</evidence>
<reference evidence="1 2" key="1">
    <citation type="submission" date="2017-05" db="EMBL/GenBank/DDBJ databases">
        <authorList>
            <person name="Song R."/>
            <person name="Chenine A.L."/>
            <person name="Ruprecht R.M."/>
        </authorList>
    </citation>
    <scope>NUCLEOTIDE SEQUENCE [LARGE SCALE GENOMIC DNA]</scope>
    <source>
        <strain evidence="1 2">CECT 8663</strain>
    </source>
</reference>
<protein>
    <submittedName>
        <fullName evidence="1">Uncharacterized protein</fullName>
    </submittedName>
</protein>
<sequence length="152" mass="16820">MLTASYISHKIPVQPQKTVAGIGNPHIIRRPNRAQIARFLYGFGRSGLLRQAVPYCGISNSVRPAHPRLETWQAGVVNAVRRLAMSIKNSLGNCNQDPSTHIPMEKLEEALSIAQQLVARDGPIFQPVLDRIAREVSARQTQPTSLAHEVKQ</sequence>
<dbReference type="Proteomes" id="UP000220836">
    <property type="component" value="Unassembled WGS sequence"/>
</dbReference>
<dbReference type="AlphaFoldDB" id="A0A238KF68"/>
<evidence type="ECO:0000313" key="1">
    <source>
        <dbReference type="EMBL" id="SMX41479.1"/>
    </source>
</evidence>
<proteinExistence type="predicted"/>
<name>A0A238KF68_9RHOB</name>
<accession>A0A238KF68</accession>
<keyword evidence="2" id="KW-1185">Reference proteome</keyword>